<gene>
    <name evidence="1" type="ORF">J0A66_16920</name>
</gene>
<protein>
    <submittedName>
        <fullName evidence="1">DUF1315 family protein</fullName>
    </submittedName>
</protein>
<dbReference type="InterPro" id="IPR009749">
    <property type="entry name" value="DUF1315"/>
</dbReference>
<dbReference type="Pfam" id="PF07023">
    <property type="entry name" value="DUF1315"/>
    <property type="match status" value="1"/>
</dbReference>
<evidence type="ECO:0000313" key="1">
    <source>
        <dbReference type="EMBL" id="MBN7826921.1"/>
    </source>
</evidence>
<keyword evidence="2" id="KW-1185">Reference proteome</keyword>
<accession>A0A939ISY7</accession>
<dbReference type="Proteomes" id="UP000664654">
    <property type="component" value="Unassembled WGS sequence"/>
</dbReference>
<dbReference type="AlphaFoldDB" id="A0A939ISY7"/>
<reference evidence="1" key="1">
    <citation type="submission" date="2021-03" db="EMBL/GenBank/DDBJ databases">
        <title>novel species isolated from a fishpond in China.</title>
        <authorList>
            <person name="Lu H."/>
            <person name="Cai Z."/>
        </authorList>
    </citation>
    <scope>NUCLEOTIDE SEQUENCE</scope>
    <source>
        <strain evidence="1">JCM 30855</strain>
    </source>
</reference>
<dbReference type="EMBL" id="JAFKCV010000011">
    <property type="protein sequence ID" value="MBN7826921.1"/>
    <property type="molecule type" value="Genomic_DNA"/>
</dbReference>
<sequence length="91" mass="10373">MNIDAMVCAMPFEVYERLLQAVETGKWPDGTHLTPAQRDSSLQAVMMYQAKVLKPDQHMQVGANGQIIHKSKRDLKQQFQPSIARFKTDDI</sequence>
<organism evidence="1 2">
    <name type="scientific">Bowmanella dokdonensis</name>
    <dbReference type="NCBI Taxonomy" id="751969"/>
    <lineage>
        <taxon>Bacteria</taxon>
        <taxon>Pseudomonadati</taxon>
        <taxon>Pseudomonadota</taxon>
        <taxon>Gammaproteobacteria</taxon>
        <taxon>Alteromonadales</taxon>
        <taxon>Alteromonadaceae</taxon>
        <taxon>Bowmanella</taxon>
    </lineage>
</organism>
<comment type="caution">
    <text evidence="1">The sequence shown here is derived from an EMBL/GenBank/DDBJ whole genome shotgun (WGS) entry which is preliminary data.</text>
</comment>
<name>A0A939ISY7_9ALTE</name>
<proteinExistence type="predicted"/>
<evidence type="ECO:0000313" key="2">
    <source>
        <dbReference type="Proteomes" id="UP000664654"/>
    </source>
</evidence>
<dbReference type="RefSeq" id="WP_206575029.1">
    <property type="nucleotide sequence ID" value="NZ_JAFKCV010000011.1"/>
</dbReference>